<feature type="coiled-coil region" evidence="5">
    <location>
        <begin position="187"/>
        <end position="221"/>
    </location>
</feature>
<feature type="coiled-coil region" evidence="5">
    <location>
        <begin position="30"/>
        <end position="155"/>
    </location>
</feature>
<gene>
    <name evidence="7" type="primary">rmuC</name>
    <name evidence="7" type="ORF">THMIRHAS_19760</name>
</gene>
<name>A0A6F8PWT0_9GAMM</name>
<evidence type="ECO:0000256" key="1">
    <source>
        <dbReference type="ARBA" id="ARBA00003416"/>
    </source>
</evidence>
<dbReference type="GO" id="GO:0006310">
    <property type="term" value="P:DNA recombination"/>
    <property type="evidence" value="ECO:0007669"/>
    <property type="project" value="UniProtKB-KW"/>
</dbReference>
<organism evidence="7 8">
    <name type="scientific">Thiosulfatimonas sediminis</name>
    <dbReference type="NCBI Taxonomy" id="2675054"/>
    <lineage>
        <taxon>Bacteria</taxon>
        <taxon>Pseudomonadati</taxon>
        <taxon>Pseudomonadota</taxon>
        <taxon>Gammaproteobacteria</taxon>
        <taxon>Thiotrichales</taxon>
        <taxon>Piscirickettsiaceae</taxon>
        <taxon>Thiosulfatimonas</taxon>
    </lineage>
</organism>
<proteinExistence type="inferred from homology"/>
<evidence type="ECO:0000313" key="8">
    <source>
        <dbReference type="Proteomes" id="UP000501726"/>
    </source>
</evidence>
<keyword evidence="6" id="KW-0472">Membrane</keyword>
<reference evidence="8" key="1">
    <citation type="submission" date="2019-11" db="EMBL/GenBank/DDBJ databases">
        <title>Isolation and characterization of two novel species in the genus Thiomicrorhabdus.</title>
        <authorList>
            <person name="Mochizuki J."/>
            <person name="Kojima H."/>
            <person name="Fukui M."/>
        </authorList>
    </citation>
    <scope>NUCLEOTIDE SEQUENCE [LARGE SCALE GENOMIC DNA]</scope>
    <source>
        <strain evidence="8">aks77</strain>
    </source>
</reference>
<keyword evidence="3 5" id="KW-0175">Coiled coil</keyword>
<dbReference type="KEGG" id="tse:THMIRHAS_19760"/>
<protein>
    <submittedName>
        <fullName evidence="7">DNA recombination protein RmuC</fullName>
    </submittedName>
</protein>
<comment type="similarity">
    <text evidence="2">Belongs to the RmuC family.</text>
</comment>
<dbReference type="PANTHER" id="PTHR30563">
    <property type="entry name" value="DNA RECOMBINATION PROTEIN RMUC"/>
    <property type="match status" value="1"/>
</dbReference>
<evidence type="ECO:0000256" key="2">
    <source>
        <dbReference type="ARBA" id="ARBA00009840"/>
    </source>
</evidence>
<dbReference type="PANTHER" id="PTHR30563:SF0">
    <property type="entry name" value="DNA RECOMBINATION PROTEIN RMUC"/>
    <property type="match status" value="1"/>
</dbReference>
<keyword evidence="4" id="KW-0233">DNA recombination</keyword>
<accession>A0A6F8PWT0</accession>
<comment type="function">
    <text evidence="1">Involved in DNA recombination.</text>
</comment>
<keyword evidence="6" id="KW-1133">Transmembrane helix</keyword>
<evidence type="ECO:0000256" key="6">
    <source>
        <dbReference type="SAM" id="Phobius"/>
    </source>
</evidence>
<keyword evidence="6" id="KW-0812">Transmembrane</keyword>
<dbReference type="InterPro" id="IPR003798">
    <property type="entry name" value="DNA_recombination_RmuC"/>
</dbReference>
<dbReference type="AlphaFoldDB" id="A0A6F8PWT0"/>
<evidence type="ECO:0000256" key="4">
    <source>
        <dbReference type="ARBA" id="ARBA00023172"/>
    </source>
</evidence>
<dbReference type="Pfam" id="PF02646">
    <property type="entry name" value="RmuC"/>
    <property type="match status" value="1"/>
</dbReference>
<dbReference type="EMBL" id="AP021889">
    <property type="protein sequence ID" value="BBP46603.1"/>
    <property type="molecule type" value="Genomic_DNA"/>
</dbReference>
<evidence type="ECO:0000256" key="3">
    <source>
        <dbReference type="ARBA" id="ARBA00023054"/>
    </source>
</evidence>
<dbReference type="Proteomes" id="UP000501726">
    <property type="component" value="Chromosome"/>
</dbReference>
<evidence type="ECO:0000256" key="5">
    <source>
        <dbReference type="SAM" id="Coils"/>
    </source>
</evidence>
<keyword evidence="8" id="KW-1185">Reference proteome</keyword>
<feature type="transmembrane region" description="Helical" evidence="6">
    <location>
        <begin position="6"/>
        <end position="28"/>
    </location>
</feature>
<evidence type="ECO:0000313" key="7">
    <source>
        <dbReference type="EMBL" id="BBP46603.1"/>
    </source>
</evidence>
<sequence length="479" mass="55190">MSNDLNPFFWPALLTAGFFIFSTFYLYLRLRNQQQILSQYELSLQNAQQSQVALENEVRLLHIKLSEFADYHGQAIQLEKQLHTAQQQLLDWQHKFDHQQALLSQTQAKLASLETALQLSEQNAADKLAFQQQAKQQLESEFKNLATQIFEHKKQEFSQLNRDSVHALLQPMQLSMEQFKQRIETTHKESLEGRASLQQQLKQLQELNSQMSEEAKNLTHALKGDSKVQGNWGELVLERLLERSGLREGFEFAREKSFQQPDGSRLRPDVVLNLPDNKHVIIDSKVSLKDYEASLNTNDSVQQNRALKNHLQSLRKHIDMLSIKRYEHLALLNAPDFVLMFIPVEGAYLLAIEQDASIFEDAFDKRVAVVTPTTLFTSLKTIEQLWRYERQSENTVKLVQRAAEVHDKFVGFIESFEKIGKQLETAQGTYQQARARLTQGNGNLIRQAEMLKELAGKTKKELPQHLVREADGQGLLNND</sequence>
<dbReference type="RefSeq" id="WP_173273414.1">
    <property type="nucleotide sequence ID" value="NZ_AP021889.1"/>
</dbReference>